<dbReference type="CDD" id="cd02440">
    <property type="entry name" value="AdoMet_MTases"/>
    <property type="match status" value="1"/>
</dbReference>
<name>A0A1E3QDD7_LIPST</name>
<dbReference type="GO" id="GO:0016279">
    <property type="term" value="F:protein-lysine N-methyltransferase activity"/>
    <property type="evidence" value="ECO:0007669"/>
    <property type="project" value="UniProtKB-UniRule"/>
</dbReference>
<dbReference type="AlphaFoldDB" id="A0A1E3QDD7"/>
<keyword evidence="8" id="KW-1185">Reference proteome</keyword>
<dbReference type="GO" id="GO:0005737">
    <property type="term" value="C:cytoplasm"/>
    <property type="evidence" value="ECO:0007669"/>
    <property type="project" value="UniProtKB-SubCell"/>
</dbReference>
<evidence type="ECO:0000256" key="1">
    <source>
        <dbReference type="ARBA" id="ARBA00022490"/>
    </source>
</evidence>
<dbReference type="PANTHER" id="PTHR14614:SF10">
    <property type="entry name" value="PROTEIN N-TERMINAL AND LYSINE N-METHYLTRANSFERASE EFM7"/>
    <property type="match status" value="1"/>
</dbReference>
<dbReference type="PANTHER" id="PTHR14614">
    <property type="entry name" value="HEPATOCELLULAR CARCINOMA-ASSOCIATED ANTIGEN"/>
    <property type="match status" value="1"/>
</dbReference>
<accession>A0A1E3QDD7</accession>
<dbReference type="SUPFAM" id="SSF53335">
    <property type="entry name" value="S-adenosyl-L-methionine-dependent methyltransferases"/>
    <property type="match status" value="1"/>
</dbReference>
<dbReference type="GO" id="GO:0000183">
    <property type="term" value="P:rDNA heterochromatin formation"/>
    <property type="evidence" value="ECO:0007669"/>
    <property type="project" value="EnsemblFungi"/>
</dbReference>
<dbReference type="PROSITE" id="PS51560">
    <property type="entry name" value="SAM_MT_NNT1"/>
    <property type="match status" value="1"/>
</dbReference>
<comment type="function">
    <text evidence="5">S-adenosyl-L-methionine-dependent protein methyltransferase that trimethylates the N-terminal glycine 'Gly-2' of elongation factor 1-alpha, before also catalyzing the mono- and dimethylation of 'Lys-3'.</text>
</comment>
<dbReference type="STRING" id="675824.A0A1E3QDD7"/>
<dbReference type="InterPro" id="IPR029063">
    <property type="entry name" value="SAM-dependent_MTases_sf"/>
</dbReference>
<dbReference type="EC" id="2.1.1.-" evidence="5"/>
<dbReference type="InterPro" id="IPR019410">
    <property type="entry name" value="Methyltransf_16"/>
</dbReference>
<feature type="binding site" evidence="5">
    <location>
        <position position="179"/>
    </location>
    <ligand>
        <name>S-adenosyl-L-methionine</name>
        <dbReference type="ChEBI" id="CHEBI:59789"/>
    </ligand>
</feature>
<evidence type="ECO:0000256" key="3">
    <source>
        <dbReference type="ARBA" id="ARBA00022679"/>
    </source>
</evidence>
<dbReference type="Gene3D" id="3.40.50.150">
    <property type="entry name" value="Vaccinia Virus protein VP39"/>
    <property type="match status" value="1"/>
</dbReference>
<evidence type="ECO:0000256" key="2">
    <source>
        <dbReference type="ARBA" id="ARBA00022603"/>
    </source>
</evidence>
<dbReference type="GO" id="GO:0071885">
    <property type="term" value="F:N-terminal protein N-methyltransferase activity"/>
    <property type="evidence" value="ECO:0007669"/>
    <property type="project" value="UniProtKB-UniRule"/>
</dbReference>
<feature type="binding site" evidence="5">
    <location>
        <begin position="95"/>
        <end position="97"/>
    </location>
    <ligand>
        <name>S-adenosyl-L-methionine</name>
        <dbReference type="ChEBI" id="CHEBI:59789"/>
    </ligand>
</feature>
<evidence type="ECO:0000256" key="5">
    <source>
        <dbReference type="HAMAP-Rule" id="MF_03223"/>
    </source>
</evidence>
<dbReference type="InterPro" id="IPR025784">
    <property type="entry name" value="EFM7"/>
</dbReference>
<reference evidence="7 8" key="1">
    <citation type="journal article" date="2016" name="Proc. Natl. Acad. Sci. U.S.A.">
        <title>Comparative genomics of biotechnologically important yeasts.</title>
        <authorList>
            <person name="Riley R."/>
            <person name="Haridas S."/>
            <person name="Wolfe K.H."/>
            <person name="Lopes M.R."/>
            <person name="Hittinger C.T."/>
            <person name="Goeker M."/>
            <person name="Salamov A.A."/>
            <person name="Wisecaver J.H."/>
            <person name="Long T.M."/>
            <person name="Calvey C.H."/>
            <person name="Aerts A.L."/>
            <person name="Barry K.W."/>
            <person name="Choi C."/>
            <person name="Clum A."/>
            <person name="Coughlan A.Y."/>
            <person name="Deshpande S."/>
            <person name="Douglass A.P."/>
            <person name="Hanson S.J."/>
            <person name="Klenk H.-P."/>
            <person name="LaButti K.M."/>
            <person name="Lapidus A."/>
            <person name="Lindquist E.A."/>
            <person name="Lipzen A.M."/>
            <person name="Meier-Kolthoff J.P."/>
            <person name="Ohm R.A."/>
            <person name="Otillar R.P."/>
            <person name="Pangilinan J.L."/>
            <person name="Peng Y."/>
            <person name="Rokas A."/>
            <person name="Rosa C.A."/>
            <person name="Scheuner C."/>
            <person name="Sibirny A.A."/>
            <person name="Slot J.C."/>
            <person name="Stielow J.B."/>
            <person name="Sun H."/>
            <person name="Kurtzman C.P."/>
            <person name="Blackwell M."/>
            <person name="Grigoriev I.V."/>
            <person name="Jeffries T.W."/>
        </authorList>
    </citation>
    <scope>NUCLEOTIDE SEQUENCE [LARGE SCALE GENOMIC DNA]</scope>
    <source>
        <strain evidence="7 8">NRRL Y-11557</strain>
    </source>
</reference>
<keyword evidence="2 5" id="KW-0489">Methyltransferase</keyword>
<dbReference type="OrthoDB" id="46564at2759"/>
<sequence>MSDTDSVLGDGIFQEPDDFYKPEDPPSFDTYERKPELVRTSETNDISRPSKITLRLVGKSPLWGHLLWNASKVTANYLDLNGSRLLANKTVLELGAGAGLPSFIAAIHDAKKVVITDYPEADLIANIDYNVDKYARESQAEPTERERFQVAGYIWGNDTEQLCKFLPKGSDGYDLIILSDVIFNHSEHAKLLATCWNCLSRRNSDSKVFVVFTPHRARLFHRDLQFFEDAIQLGFKVQKLFEEKWWPMFEEDEDTKDVRSMVYGYFLSF</sequence>
<organism evidence="7 8">
    <name type="scientific">Lipomyces starkeyi NRRL Y-11557</name>
    <dbReference type="NCBI Taxonomy" id="675824"/>
    <lineage>
        <taxon>Eukaryota</taxon>
        <taxon>Fungi</taxon>
        <taxon>Dikarya</taxon>
        <taxon>Ascomycota</taxon>
        <taxon>Saccharomycotina</taxon>
        <taxon>Lipomycetes</taxon>
        <taxon>Lipomycetales</taxon>
        <taxon>Lipomycetaceae</taxon>
        <taxon>Lipomyces</taxon>
    </lineage>
</organism>
<gene>
    <name evidence="5" type="primary">EFM7</name>
    <name evidence="7" type="ORF">LIPSTDRAFT_92025</name>
</gene>
<feature type="region of interest" description="Disordered" evidence="6">
    <location>
        <begin position="1"/>
        <end position="33"/>
    </location>
</feature>
<keyword evidence="4 5" id="KW-0949">S-adenosyl-L-methionine</keyword>
<dbReference type="HAMAP" id="MF_03223">
    <property type="entry name" value="Methyltr_EFM7"/>
    <property type="match status" value="1"/>
</dbReference>
<protein>
    <recommendedName>
        <fullName evidence="5">Protein N-terminal and lysine N-methyltransferase EFM7</fullName>
        <ecNumber evidence="5">2.1.1.-</ecNumber>
    </recommendedName>
    <alternativeName>
        <fullName evidence="5">Elongation factor methyltransferase 7</fullName>
    </alternativeName>
</protein>
<feature type="compositionally biased region" description="Basic and acidic residues" evidence="6">
    <location>
        <begin position="18"/>
        <end position="33"/>
    </location>
</feature>
<proteinExistence type="inferred from homology"/>
<dbReference type="Pfam" id="PF10294">
    <property type="entry name" value="Methyltransf_16"/>
    <property type="match status" value="1"/>
</dbReference>
<dbReference type="Proteomes" id="UP000094385">
    <property type="component" value="Unassembled WGS sequence"/>
</dbReference>
<evidence type="ECO:0000256" key="6">
    <source>
        <dbReference type="SAM" id="MobiDB-lite"/>
    </source>
</evidence>
<dbReference type="EMBL" id="KV454291">
    <property type="protein sequence ID" value="ODQ75027.1"/>
    <property type="molecule type" value="Genomic_DNA"/>
</dbReference>
<feature type="binding site" evidence="5">
    <location>
        <position position="117"/>
    </location>
    <ligand>
        <name>S-adenosyl-L-methionine</name>
        <dbReference type="ChEBI" id="CHEBI:59789"/>
    </ligand>
</feature>
<evidence type="ECO:0000256" key="4">
    <source>
        <dbReference type="ARBA" id="ARBA00022691"/>
    </source>
</evidence>
<feature type="binding site" evidence="5">
    <location>
        <position position="155"/>
    </location>
    <ligand>
        <name>S-adenosyl-L-methionine</name>
        <dbReference type="ChEBI" id="CHEBI:59789"/>
    </ligand>
</feature>
<evidence type="ECO:0000313" key="7">
    <source>
        <dbReference type="EMBL" id="ODQ75027.1"/>
    </source>
</evidence>
<feature type="binding site" evidence="5">
    <location>
        <position position="68"/>
    </location>
    <ligand>
        <name>S-adenosyl-L-methionine</name>
        <dbReference type="ChEBI" id="CHEBI:59789"/>
    </ligand>
</feature>
<keyword evidence="3 5" id="KW-0808">Transferase</keyword>
<dbReference type="GO" id="GO:0032259">
    <property type="term" value="P:methylation"/>
    <property type="evidence" value="ECO:0007669"/>
    <property type="project" value="UniProtKB-KW"/>
</dbReference>
<comment type="similarity">
    <text evidence="5">Belongs to the class I-like SAM-binding methyltransferase superfamily. EFM7 family.</text>
</comment>
<evidence type="ECO:0000313" key="8">
    <source>
        <dbReference type="Proteomes" id="UP000094385"/>
    </source>
</evidence>
<comment type="subcellular location">
    <subcellularLocation>
        <location evidence="5">Cytoplasm</location>
    </subcellularLocation>
</comment>
<keyword evidence="1 5" id="KW-0963">Cytoplasm</keyword>